<dbReference type="KEGG" id="mtw:CQW49_08980"/>
<sequence>MKTDYIRELSEVRMVRRAPEGPFELGREDRLYVLQRLRDLEIAFGIEGFPGVPFEEISGRELIGLFIDWWRGLEPETEAQQTAHGRLPGAIRLLDTHSALMEEKAQRPRSAP</sequence>
<evidence type="ECO:0000313" key="1">
    <source>
        <dbReference type="EMBL" id="ATQ68005.1"/>
    </source>
</evidence>
<gene>
    <name evidence="1" type="ORF">CQW49_08980</name>
</gene>
<dbReference type="Proteomes" id="UP000230709">
    <property type="component" value="Chromosome"/>
</dbReference>
<name>A0A2D2CZ65_METT3</name>
<organism evidence="1 2">
    <name type="scientific">Methylosinus trichosporium (strain ATCC 35070 / NCIMB 11131 / UNIQEM 75 / OB3b)</name>
    <dbReference type="NCBI Taxonomy" id="595536"/>
    <lineage>
        <taxon>Bacteria</taxon>
        <taxon>Pseudomonadati</taxon>
        <taxon>Pseudomonadota</taxon>
        <taxon>Alphaproteobacteria</taxon>
        <taxon>Hyphomicrobiales</taxon>
        <taxon>Methylocystaceae</taxon>
        <taxon>Methylosinus</taxon>
    </lineage>
</organism>
<dbReference type="AlphaFoldDB" id="A0A2D2CZ65"/>
<accession>A0A2D2CZ65</accession>
<dbReference type="STRING" id="595536.GCA_000178815_03357"/>
<evidence type="ECO:0000313" key="2">
    <source>
        <dbReference type="Proteomes" id="UP000230709"/>
    </source>
</evidence>
<reference evidence="2" key="1">
    <citation type="submission" date="2017-10" db="EMBL/GenBank/DDBJ databases">
        <title>Completed PacBio SMRT sequence of Methylosinus trichosporium OB3b reveals presence of a third large plasmid.</title>
        <authorList>
            <person name="Charles T.C."/>
            <person name="Lynch M.D.J."/>
            <person name="Heil J.R."/>
            <person name="Cheng J."/>
        </authorList>
    </citation>
    <scope>NUCLEOTIDE SEQUENCE [LARGE SCALE GENOMIC DNA]</scope>
    <source>
        <strain evidence="2">OB3b</strain>
    </source>
</reference>
<proteinExistence type="predicted"/>
<protein>
    <submittedName>
        <fullName evidence="1">Uncharacterized protein</fullName>
    </submittedName>
</protein>
<keyword evidence="2" id="KW-1185">Reference proteome</keyword>
<dbReference type="RefSeq" id="WP_004448196.1">
    <property type="nucleotide sequence ID" value="NZ_ADVE02000001.1"/>
</dbReference>
<dbReference type="EMBL" id="CP023737">
    <property type="protein sequence ID" value="ATQ68005.1"/>
    <property type="molecule type" value="Genomic_DNA"/>
</dbReference>